<keyword evidence="7" id="KW-0808">Transferase</keyword>
<dbReference type="PROSITE" id="PS50011">
    <property type="entry name" value="PROTEIN_KINASE_DOM"/>
    <property type="match status" value="1"/>
</dbReference>
<keyword evidence="5" id="KW-0597">Phosphoprotein</keyword>
<keyword evidence="10" id="KW-0677">Repeat</keyword>
<dbReference type="InterPro" id="IPR008271">
    <property type="entry name" value="Ser/Thr_kinase_AS"/>
</dbReference>
<evidence type="ECO:0000256" key="13">
    <source>
        <dbReference type="ARBA" id="ARBA00022840"/>
    </source>
</evidence>
<evidence type="ECO:0000256" key="10">
    <source>
        <dbReference type="ARBA" id="ARBA00022737"/>
    </source>
</evidence>
<dbReference type="InterPro" id="IPR000719">
    <property type="entry name" value="Prot_kinase_dom"/>
</dbReference>
<evidence type="ECO:0000256" key="8">
    <source>
        <dbReference type="ARBA" id="ARBA00022692"/>
    </source>
</evidence>
<dbReference type="GO" id="GO:0005886">
    <property type="term" value="C:plasma membrane"/>
    <property type="evidence" value="ECO:0007669"/>
    <property type="project" value="UniProtKB-SubCell"/>
</dbReference>
<comment type="catalytic activity">
    <reaction evidence="18">
        <text>L-threonyl-[protein] + ATP = O-phospho-L-threonyl-[protein] + ADP + H(+)</text>
        <dbReference type="Rhea" id="RHEA:46608"/>
        <dbReference type="Rhea" id="RHEA-COMP:11060"/>
        <dbReference type="Rhea" id="RHEA-COMP:11605"/>
        <dbReference type="ChEBI" id="CHEBI:15378"/>
        <dbReference type="ChEBI" id="CHEBI:30013"/>
        <dbReference type="ChEBI" id="CHEBI:30616"/>
        <dbReference type="ChEBI" id="CHEBI:61977"/>
        <dbReference type="ChEBI" id="CHEBI:456216"/>
        <dbReference type="EC" id="2.7.11.1"/>
    </reaction>
</comment>
<dbReference type="OrthoDB" id="850284at2759"/>
<dbReference type="Gene3D" id="1.10.510.10">
    <property type="entry name" value="Transferase(Phosphotransferase) domain 1"/>
    <property type="match status" value="2"/>
</dbReference>
<evidence type="ECO:0000256" key="16">
    <source>
        <dbReference type="ARBA" id="ARBA00023170"/>
    </source>
</evidence>
<gene>
    <name evidence="21" type="ORF">JCGZ_01443</name>
</gene>
<keyword evidence="22" id="KW-1185">Reference proteome</keyword>
<keyword evidence="13" id="KW-0067">ATP-binding</keyword>
<evidence type="ECO:0000256" key="2">
    <source>
        <dbReference type="ARBA" id="ARBA00012513"/>
    </source>
</evidence>
<keyword evidence="8" id="KW-0812">Transmembrane</keyword>
<dbReference type="InterPro" id="IPR011009">
    <property type="entry name" value="Kinase-like_dom_sf"/>
</dbReference>
<evidence type="ECO:0000256" key="12">
    <source>
        <dbReference type="ARBA" id="ARBA00022777"/>
    </source>
</evidence>
<evidence type="ECO:0000256" key="9">
    <source>
        <dbReference type="ARBA" id="ARBA00022729"/>
    </source>
</evidence>
<evidence type="ECO:0000313" key="21">
    <source>
        <dbReference type="EMBL" id="KDP44943.1"/>
    </source>
</evidence>
<evidence type="ECO:0000256" key="19">
    <source>
        <dbReference type="ARBA" id="ARBA00048679"/>
    </source>
</evidence>
<keyword evidence="6" id="KW-0433">Leucine-rich repeat</keyword>
<dbReference type="GO" id="GO:0004674">
    <property type="term" value="F:protein serine/threonine kinase activity"/>
    <property type="evidence" value="ECO:0007669"/>
    <property type="project" value="UniProtKB-KW"/>
</dbReference>
<accession>A0A067LCH0</accession>
<evidence type="ECO:0000256" key="17">
    <source>
        <dbReference type="ARBA" id="ARBA00023180"/>
    </source>
</evidence>
<evidence type="ECO:0000256" key="1">
    <source>
        <dbReference type="ARBA" id="ARBA00004162"/>
    </source>
</evidence>
<dbReference type="Pfam" id="PF00069">
    <property type="entry name" value="Pkinase"/>
    <property type="match status" value="1"/>
</dbReference>
<dbReference type="PANTHER" id="PTHR48055:SF55">
    <property type="entry name" value="PROTEIN KINASE DOMAIN-CONTAINING PROTEIN"/>
    <property type="match status" value="1"/>
</dbReference>
<dbReference type="GO" id="GO:0005524">
    <property type="term" value="F:ATP binding"/>
    <property type="evidence" value="ECO:0007669"/>
    <property type="project" value="UniProtKB-KW"/>
</dbReference>
<keyword evidence="3" id="KW-1003">Cell membrane</keyword>
<keyword evidence="15" id="KW-0472">Membrane</keyword>
<evidence type="ECO:0000256" key="5">
    <source>
        <dbReference type="ARBA" id="ARBA00022553"/>
    </source>
</evidence>
<dbReference type="SUPFAM" id="SSF56112">
    <property type="entry name" value="Protein kinase-like (PK-like)"/>
    <property type="match status" value="1"/>
</dbReference>
<comment type="subcellular location">
    <subcellularLocation>
        <location evidence="1">Cell membrane</location>
        <topology evidence="1">Single-pass membrane protein</topology>
    </subcellularLocation>
</comment>
<dbReference type="AlphaFoldDB" id="A0A067LCH0"/>
<evidence type="ECO:0000256" key="7">
    <source>
        <dbReference type="ARBA" id="ARBA00022679"/>
    </source>
</evidence>
<feature type="domain" description="Protein kinase" evidence="20">
    <location>
        <begin position="1"/>
        <end position="200"/>
    </location>
</feature>
<evidence type="ECO:0000256" key="4">
    <source>
        <dbReference type="ARBA" id="ARBA00022527"/>
    </source>
</evidence>
<dbReference type="PANTHER" id="PTHR48055">
    <property type="entry name" value="LEUCINE-RICH REPEAT RECEPTOR PROTEIN KINASE EMS1"/>
    <property type="match status" value="1"/>
</dbReference>
<dbReference type="FunFam" id="1.10.510.10:FF:000358">
    <property type="entry name" value="Putative leucine-rich repeat receptor-like serine/threonine-protein kinase"/>
    <property type="match status" value="1"/>
</dbReference>
<keyword evidence="17" id="KW-0325">Glycoprotein</keyword>
<reference evidence="21 22" key="1">
    <citation type="journal article" date="2014" name="PLoS ONE">
        <title>Global Analysis of Gene Expression Profiles in Physic Nut (Jatropha curcas L.) Seedlings Exposed to Salt Stress.</title>
        <authorList>
            <person name="Zhang L."/>
            <person name="Zhang C."/>
            <person name="Wu P."/>
            <person name="Chen Y."/>
            <person name="Li M."/>
            <person name="Jiang H."/>
            <person name="Wu G."/>
        </authorList>
    </citation>
    <scope>NUCLEOTIDE SEQUENCE [LARGE SCALE GENOMIC DNA]</scope>
    <source>
        <strain evidence="22">cv. GZQX0401</strain>
        <tissue evidence="21">Young leaves</tissue>
    </source>
</reference>
<evidence type="ECO:0000256" key="18">
    <source>
        <dbReference type="ARBA" id="ARBA00047899"/>
    </source>
</evidence>
<dbReference type="Proteomes" id="UP000027138">
    <property type="component" value="Unassembled WGS sequence"/>
</dbReference>
<evidence type="ECO:0000256" key="14">
    <source>
        <dbReference type="ARBA" id="ARBA00022989"/>
    </source>
</evidence>
<keyword evidence="9" id="KW-0732">Signal</keyword>
<evidence type="ECO:0000313" key="22">
    <source>
        <dbReference type="Proteomes" id="UP000027138"/>
    </source>
</evidence>
<dbReference type="InterPro" id="IPR051564">
    <property type="entry name" value="LRR_receptor-like_kinase"/>
</dbReference>
<comment type="catalytic activity">
    <reaction evidence="19">
        <text>L-seryl-[protein] + ATP = O-phospho-L-seryl-[protein] + ADP + H(+)</text>
        <dbReference type="Rhea" id="RHEA:17989"/>
        <dbReference type="Rhea" id="RHEA-COMP:9863"/>
        <dbReference type="Rhea" id="RHEA-COMP:11604"/>
        <dbReference type="ChEBI" id="CHEBI:15378"/>
        <dbReference type="ChEBI" id="CHEBI:29999"/>
        <dbReference type="ChEBI" id="CHEBI:30616"/>
        <dbReference type="ChEBI" id="CHEBI:83421"/>
        <dbReference type="ChEBI" id="CHEBI:456216"/>
        <dbReference type="EC" id="2.7.11.1"/>
    </reaction>
</comment>
<evidence type="ECO:0000256" key="6">
    <source>
        <dbReference type="ARBA" id="ARBA00022614"/>
    </source>
</evidence>
<keyword evidence="11" id="KW-0547">Nucleotide-binding</keyword>
<evidence type="ECO:0000256" key="11">
    <source>
        <dbReference type="ARBA" id="ARBA00022741"/>
    </source>
</evidence>
<evidence type="ECO:0000256" key="15">
    <source>
        <dbReference type="ARBA" id="ARBA00023136"/>
    </source>
</evidence>
<organism evidence="21 22">
    <name type="scientific">Jatropha curcas</name>
    <name type="common">Barbados nut</name>
    <dbReference type="NCBI Taxonomy" id="180498"/>
    <lineage>
        <taxon>Eukaryota</taxon>
        <taxon>Viridiplantae</taxon>
        <taxon>Streptophyta</taxon>
        <taxon>Embryophyta</taxon>
        <taxon>Tracheophyta</taxon>
        <taxon>Spermatophyta</taxon>
        <taxon>Magnoliopsida</taxon>
        <taxon>eudicotyledons</taxon>
        <taxon>Gunneridae</taxon>
        <taxon>Pentapetalae</taxon>
        <taxon>rosids</taxon>
        <taxon>fabids</taxon>
        <taxon>Malpighiales</taxon>
        <taxon>Euphorbiaceae</taxon>
        <taxon>Crotonoideae</taxon>
        <taxon>Jatropheae</taxon>
        <taxon>Jatropha</taxon>
    </lineage>
</organism>
<evidence type="ECO:0000256" key="3">
    <source>
        <dbReference type="ARBA" id="ARBA00022475"/>
    </source>
</evidence>
<keyword evidence="14" id="KW-1133">Transmembrane helix</keyword>
<keyword evidence="12" id="KW-0418">Kinase</keyword>
<name>A0A067LCH0_JATCU</name>
<dbReference type="EC" id="2.7.11.1" evidence="2"/>
<keyword evidence="16" id="KW-0675">Receptor</keyword>
<protein>
    <recommendedName>
        <fullName evidence="2">non-specific serine/threonine protein kinase</fullName>
        <ecNumber evidence="2">2.7.11.1</ecNumber>
    </recommendedName>
</protein>
<keyword evidence="4" id="KW-0723">Serine/threonine-protein kinase</keyword>
<evidence type="ECO:0000259" key="20">
    <source>
        <dbReference type="PROSITE" id="PS50011"/>
    </source>
</evidence>
<proteinExistence type="predicted"/>
<dbReference type="PROSITE" id="PS00108">
    <property type="entry name" value="PROTEIN_KINASE_ST"/>
    <property type="match status" value="1"/>
</dbReference>
<sequence length="200" mass="22551">MPNGSLDKWLHPDQETYNGQNNLSLVCRVNIAIDVARALDYLHHDCHQPIVHCDLKPSNVLLDSNMTAHVGDFGLARILPQLTKPNQSSSSVGIKGTIGYAAPGKRPTDNLFETSLNLHKYARTSLPDHVMEIVDPMLLRNDNVITMRQLVNATRLKECLISMVKIGVECSIESSRDRMDMTKVVRELFKIRDVLERNHN</sequence>
<dbReference type="EMBL" id="KK914240">
    <property type="protein sequence ID" value="KDP44943.1"/>
    <property type="molecule type" value="Genomic_DNA"/>
</dbReference>